<feature type="domain" description="Ig-like" evidence="17">
    <location>
        <begin position="344"/>
        <end position="438"/>
    </location>
</feature>
<accession>A0A2J7PQK1</accession>
<dbReference type="SUPFAM" id="SSF48726">
    <property type="entry name" value="Immunoglobulin"/>
    <property type="match status" value="7"/>
</dbReference>
<comment type="caution">
    <text evidence="19">The sequence shown here is derived from an EMBL/GenBank/DDBJ whole genome shotgun (WGS) entry which is preliminary data.</text>
</comment>
<feature type="domain" description="Fibronectin type-III" evidence="18">
    <location>
        <begin position="1060"/>
        <end position="1153"/>
    </location>
</feature>
<keyword evidence="12" id="KW-0325">Glycoprotein</keyword>
<feature type="domain" description="Fibronectin type-III" evidence="18">
    <location>
        <begin position="1157"/>
        <end position="1253"/>
    </location>
</feature>
<dbReference type="InterPro" id="IPR003599">
    <property type="entry name" value="Ig_sub"/>
</dbReference>
<evidence type="ECO:0008006" key="21">
    <source>
        <dbReference type="Google" id="ProtNLM"/>
    </source>
</evidence>
<dbReference type="GO" id="GO:0045202">
    <property type="term" value="C:synapse"/>
    <property type="evidence" value="ECO:0007669"/>
    <property type="project" value="UniProtKB-SubCell"/>
</dbReference>
<evidence type="ECO:0000256" key="16">
    <source>
        <dbReference type="SAM" id="Phobius"/>
    </source>
</evidence>
<proteinExistence type="predicted"/>
<feature type="transmembrane region" description="Helical" evidence="16">
    <location>
        <begin position="1273"/>
        <end position="1297"/>
    </location>
</feature>
<dbReference type="Pfam" id="PF13927">
    <property type="entry name" value="Ig_3"/>
    <property type="match status" value="5"/>
</dbReference>
<keyword evidence="5" id="KW-0677">Repeat</keyword>
<dbReference type="InterPro" id="IPR013098">
    <property type="entry name" value="Ig_I-set"/>
</dbReference>
<feature type="domain" description="Ig-like" evidence="17">
    <location>
        <begin position="968"/>
        <end position="1052"/>
    </location>
</feature>
<reference evidence="19 20" key="1">
    <citation type="submission" date="2017-12" db="EMBL/GenBank/DDBJ databases">
        <title>Hemimetabolous genomes reveal molecular basis of termite eusociality.</title>
        <authorList>
            <person name="Harrison M.C."/>
            <person name="Jongepier E."/>
            <person name="Robertson H.M."/>
            <person name="Arning N."/>
            <person name="Bitard-Feildel T."/>
            <person name="Chao H."/>
            <person name="Childers C.P."/>
            <person name="Dinh H."/>
            <person name="Doddapaneni H."/>
            <person name="Dugan S."/>
            <person name="Gowin J."/>
            <person name="Greiner C."/>
            <person name="Han Y."/>
            <person name="Hu H."/>
            <person name="Hughes D.S.T."/>
            <person name="Huylmans A.-K."/>
            <person name="Kemena C."/>
            <person name="Kremer L.P.M."/>
            <person name="Lee S.L."/>
            <person name="Lopez-Ezquerra A."/>
            <person name="Mallet L."/>
            <person name="Monroy-Kuhn J.M."/>
            <person name="Moser A."/>
            <person name="Murali S.C."/>
            <person name="Muzny D.M."/>
            <person name="Otani S."/>
            <person name="Piulachs M.-D."/>
            <person name="Poelchau M."/>
            <person name="Qu J."/>
            <person name="Schaub F."/>
            <person name="Wada-Katsumata A."/>
            <person name="Worley K.C."/>
            <person name="Xie Q."/>
            <person name="Ylla G."/>
            <person name="Poulsen M."/>
            <person name="Gibbs R.A."/>
            <person name="Schal C."/>
            <person name="Richards S."/>
            <person name="Belles X."/>
            <person name="Korb J."/>
            <person name="Bornberg-Bauer E."/>
        </authorList>
    </citation>
    <scope>NUCLEOTIDE SEQUENCE [LARGE SCALE GENOMIC DNA]</scope>
    <source>
        <tissue evidence="19">Whole body</tissue>
    </source>
</reference>
<dbReference type="Proteomes" id="UP000235965">
    <property type="component" value="Unassembled WGS sequence"/>
</dbReference>
<evidence type="ECO:0000313" key="19">
    <source>
        <dbReference type="EMBL" id="PNF18614.1"/>
    </source>
</evidence>
<dbReference type="STRING" id="105785.A0A2J7PQK1"/>
<dbReference type="FunFam" id="2.60.40.10:FF:000093">
    <property type="entry name" value="Down syndrome cell adhesion molecule, isoform B"/>
    <property type="match status" value="1"/>
</dbReference>
<dbReference type="InterPro" id="IPR003598">
    <property type="entry name" value="Ig_sub2"/>
</dbReference>
<evidence type="ECO:0000259" key="18">
    <source>
        <dbReference type="PROSITE" id="PS50853"/>
    </source>
</evidence>
<evidence type="ECO:0000256" key="11">
    <source>
        <dbReference type="ARBA" id="ARBA00023157"/>
    </source>
</evidence>
<dbReference type="FunFam" id="2.60.40.10:FF:000333">
    <property type="entry name" value="Down syndrome cell adhesion molecule"/>
    <property type="match status" value="1"/>
</dbReference>
<feature type="domain" description="Fibronectin type-III" evidence="18">
    <location>
        <begin position="663"/>
        <end position="764"/>
    </location>
</feature>
<dbReference type="SUPFAM" id="SSF49265">
    <property type="entry name" value="Fibronectin type III"/>
    <property type="match status" value="4"/>
</dbReference>
<dbReference type="InterPro" id="IPR013783">
    <property type="entry name" value="Ig-like_fold"/>
</dbReference>
<evidence type="ECO:0000256" key="7">
    <source>
        <dbReference type="ARBA" id="ARBA00022902"/>
    </source>
</evidence>
<keyword evidence="20" id="KW-1185">Reference proteome</keyword>
<dbReference type="InterPro" id="IPR007110">
    <property type="entry name" value="Ig-like_dom"/>
</dbReference>
<dbReference type="CDD" id="cd00063">
    <property type="entry name" value="FN3"/>
    <property type="match status" value="6"/>
</dbReference>
<feature type="domain" description="Fibronectin type-III" evidence="18">
    <location>
        <begin position="871"/>
        <end position="968"/>
    </location>
</feature>
<keyword evidence="10 16" id="KW-0472">Membrane</keyword>
<dbReference type="SMART" id="SM00409">
    <property type="entry name" value="IG"/>
    <property type="match status" value="7"/>
</dbReference>
<evidence type="ECO:0000256" key="12">
    <source>
        <dbReference type="ARBA" id="ARBA00023180"/>
    </source>
</evidence>
<gene>
    <name evidence="19" type="ORF">B7P43_G05059</name>
</gene>
<evidence type="ECO:0000256" key="8">
    <source>
        <dbReference type="ARBA" id="ARBA00022989"/>
    </source>
</evidence>
<evidence type="ECO:0000256" key="9">
    <source>
        <dbReference type="ARBA" id="ARBA00023018"/>
    </source>
</evidence>
<dbReference type="PANTHER" id="PTHR44170">
    <property type="entry name" value="PROTEIN SIDEKICK"/>
    <property type="match status" value="1"/>
</dbReference>
<evidence type="ECO:0000256" key="6">
    <source>
        <dbReference type="ARBA" id="ARBA00022889"/>
    </source>
</evidence>
<dbReference type="Pfam" id="PF07679">
    <property type="entry name" value="I-set"/>
    <property type="match status" value="1"/>
</dbReference>
<feature type="domain" description="Ig-like" evidence="17">
    <location>
        <begin position="248"/>
        <end position="339"/>
    </location>
</feature>
<sequence length="1612" mass="175939">MSEGEAPSSARVRLLSQQVLRVNGVSRSDRGMYQCFVRNDRESAQGSAELRLGDTVPELQSNFIEQVIRPGSPISLHCSATGSPPPQFTWYLDGELLTAASVGHRYAIGQYVDQVGDVMSHVNISSTRVQDGGLYMCKATNSLGSVSHAARLNIYGSPYIRAIGPVHAVAGHDITLHCPYSGYPISAISWERRGQEIPVDLRRSLGEGGSLTISRVDPTVDAGSYVCSVRGNSGELARREVQLTVNNPPVVEPFFFPSSLQEGSRAQVSCSVSSGDLPIEFSWLKDGVPLPSSLQIEEKKGGAFFTFLVFNQVTSRHSGSYTCVASNSAASVNYTAQLLVKVAPQWVMEPQDVATLAGGTLIVHCQAQGFPQPQITWMRGHERMSSDFQPLDYADGRTVLTSNGSLVIQSVGPKDEGYYLCKATNGIGAGLSKVVSLAVNEPVKFDTPARNVTARRGESVTLSCDVHGDHPIQVYWLFNEQRIHHNNYRFSLSEVKLDTGLQSHLLIQQSDRQDSGFYICQADNMFGHAKQTTLLAVQEPPDPPVNLEVIEVGSRAVRLSWQPPFDGHSKLLGYTIQYKAFPASSHGEVTDWQHANTLNLSISAVEAGGLAMGTEQQQHTAVLTGLHPATTYHIRMLAINGIEPSAFTDPIAAKTQEEVPVGPPQSVHVETLGPDQLLVTWKPPKAELWNGDLLGYVVYWTVHGASASFGTNHTSSHTVRGVSVNQFRMTDLHKFTHYDVTVAAFNGVGIGPQSAVVTAATQEGVPEAAPQNVACSPLSSQSVKVSWSPPPANQHGGVLQGYKVIYRPVLKDNVIHVASSEVKRTSSVETYLHGLLKFTNYSVRLLAYTSVGDGVVSDPAYCSTEQDVPGPPAGLKALALTGDSILVSWLPPDQPNGIIVQYTVYVVERGQVKRSSFPVRVAPSSDTDFEVRSLVELQHYEFWVTASTIVGEGEGTRPVHQAPNSRAPARIASFSQTLRRADKSNVILQCKCVGLPIPTITWRRATEIIHGEPGSNHELSQEGTLSIHHLDKSREGNYTCMAKNLWGEDQVTYQVLVLMAPDAPTLELLHTTSRTIHLRWRATDDGGAPIQGYVLSYKRDHGNWQEVQLDADRTSHVLQSLHCGATYHAYLTAHNKVGNSRTSTIVTAVTKGGVPLLPGSSEIFSANTTSFTLHLSSWPDGGCPIVYFVVEYRFLSNSNQNWLLVDNNAPAEQLTIKDLQPATWYQLRITAHNDAGSTRAHFSFATTTITGATILPPQDLQDPSTGAQFYRDVYVMVPMVCAAIVLLSASLLGYIALRRRTTMRREGYSKPGRNLPESHSACSSSAEMDNKRNCQQVYSSSPVKPEGHHHHHNMKHIETASAEIYEMSPYATFAMAATPASRELNTATLDYTVQFKTFGHSENDSGIHQDHMPAGRSSKKHSRHVASSDGESGRQMSQQGASRMRHGGSKPHHRDKQPATESATHGDSESDTSGSPSAVSSYRVPIKPPASRSLELYRLDSSTESNETSPLSERHRTPRHYPLSSSHKTTPTGSGPGLHRGLLPPHASSESSSAEDEASFSSYRLQPPSGFSDSRELSEAECDRDNAVHLNKLLARFQQQKELERLQFTIHV</sequence>
<dbReference type="FunFam" id="2.60.40.10:FF:000017">
    <property type="entry name" value="Down syndrome cell adhesion molecule b"/>
    <property type="match status" value="1"/>
</dbReference>
<dbReference type="CDD" id="cd20956">
    <property type="entry name" value="IgI_4_Dscam"/>
    <property type="match status" value="1"/>
</dbReference>
<dbReference type="InParanoid" id="A0A2J7PQK1"/>
<dbReference type="SMART" id="SM00408">
    <property type="entry name" value="IGc2"/>
    <property type="match status" value="6"/>
</dbReference>
<keyword evidence="8 16" id="KW-1133">Transmembrane helix</keyword>
<dbReference type="SMART" id="SM00060">
    <property type="entry name" value="FN3"/>
    <property type="match status" value="6"/>
</dbReference>
<dbReference type="GO" id="GO:0016020">
    <property type="term" value="C:membrane"/>
    <property type="evidence" value="ECO:0007669"/>
    <property type="project" value="UniProtKB-SubCell"/>
</dbReference>
<evidence type="ECO:0000259" key="17">
    <source>
        <dbReference type="PROSITE" id="PS50835"/>
    </source>
</evidence>
<name>A0A2J7PQK1_9NEOP</name>
<evidence type="ECO:0000256" key="3">
    <source>
        <dbReference type="ARBA" id="ARBA00022692"/>
    </source>
</evidence>
<keyword evidence="7" id="KW-0524">Neurogenesis</keyword>
<feature type="region of interest" description="Disordered" evidence="15">
    <location>
        <begin position="1402"/>
        <end position="1578"/>
    </location>
</feature>
<feature type="domain" description="Fibronectin type-III" evidence="18">
    <location>
        <begin position="543"/>
        <end position="658"/>
    </location>
</feature>
<organism evidence="19 20">
    <name type="scientific">Cryptotermes secundus</name>
    <dbReference type="NCBI Taxonomy" id="105785"/>
    <lineage>
        <taxon>Eukaryota</taxon>
        <taxon>Metazoa</taxon>
        <taxon>Ecdysozoa</taxon>
        <taxon>Arthropoda</taxon>
        <taxon>Hexapoda</taxon>
        <taxon>Insecta</taxon>
        <taxon>Pterygota</taxon>
        <taxon>Neoptera</taxon>
        <taxon>Polyneoptera</taxon>
        <taxon>Dictyoptera</taxon>
        <taxon>Blattodea</taxon>
        <taxon>Blattoidea</taxon>
        <taxon>Termitoidae</taxon>
        <taxon>Kalotermitidae</taxon>
        <taxon>Cryptotermitinae</taxon>
        <taxon>Cryptotermes</taxon>
    </lineage>
</organism>
<dbReference type="Pfam" id="PF25059">
    <property type="entry name" value="FN3_DSCAM-DSCAML_C"/>
    <property type="match status" value="1"/>
</dbReference>
<dbReference type="GO" id="GO:0048812">
    <property type="term" value="P:neuron projection morphogenesis"/>
    <property type="evidence" value="ECO:0007669"/>
    <property type="project" value="UniProtKB-ARBA"/>
</dbReference>
<dbReference type="FunCoup" id="A0A2J7PQK1">
    <property type="interactions" value="65"/>
</dbReference>
<dbReference type="FunFam" id="2.60.40.10:FF:000107">
    <property type="entry name" value="Myosin, light chain kinase a"/>
    <property type="match status" value="1"/>
</dbReference>
<dbReference type="FunFam" id="2.60.40.10:FF:000028">
    <property type="entry name" value="Neuronal cell adhesion molecule"/>
    <property type="match status" value="1"/>
</dbReference>
<keyword evidence="4" id="KW-0732">Signal</keyword>
<feature type="compositionally biased region" description="Basic and acidic residues" evidence="15">
    <location>
        <begin position="1402"/>
        <end position="1413"/>
    </location>
</feature>
<dbReference type="PROSITE" id="PS50835">
    <property type="entry name" value="IG_LIKE"/>
    <property type="match status" value="6"/>
</dbReference>
<evidence type="ECO:0000256" key="4">
    <source>
        <dbReference type="ARBA" id="ARBA00022729"/>
    </source>
</evidence>
<feature type="domain" description="Ig-like" evidence="17">
    <location>
        <begin position="57"/>
        <end position="153"/>
    </location>
</feature>
<dbReference type="Gene3D" id="2.60.40.10">
    <property type="entry name" value="Immunoglobulins"/>
    <property type="match status" value="13"/>
</dbReference>
<keyword evidence="9" id="KW-0770">Synapse</keyword>
<feature type="compositionally biased region" description="Polar residues" evidence="15">
    <location>
        <begin position="1459"/>
        <end position="1480"/>
    </location>
</feature>
<evidence type="ECO:0000256" key="5">
    <source>
        <dbReference type="ARBA" id="ARBA00022737"/>
    </source>
</evidence>
<dbReference type="SMART" id="SM00406">
    <property type="entry name" value="IGv"/>
    <property type="match status" value="4"/>
</dbReference>
<dbReference type="Pfam" id="PF00041">
    <property type="entry name" value="fn3"/>
    <property type="match status" value="5"/>
</dbReference>
<keyword evidence="13" id="KW-0393">Immunoglobulin domain</keyword>
<protein>
    <recommendedName>
        <fullName evidence="21">Down syndrome cell adhesion molecule-like protein Dscam2</fullName>
    </recommendedName>
</protein>
<keyword evidence="6" id="KW-0130">Cell adhesion</keyword>
<comment type="subcellular location">
    <subcellularLocation>
        <location evidence="1">Cell membrane</location>
        <topology evidence="1">Single-pass type I membrane protein</topology>
    </subcellularLocation>
    <subcellularLocation>
        <location evidence="14">Synapse</location>
    </subcellularLocation>
</comment>
<dbReference type="OrthoDB" id="5969272at2759"/>
<evidence type="ECO:0000256" key="14">
    <source>
        <dbReference type="ARBA" id="ARBA00034103"/>
    </source>
</evidence>
<feature type="compositionally biased region" description="Polar residues" evidence="15">
    <location>
        <begin position="1500"/>
        <end position="1511"/>
    </location>
</feature>
<feature type="domain" description="Ig-like" evidence="17">
    <location>
        <begin position="442"/>
        <end position="538"/>
    </location>
</feature>
<dbReference type="InterPro" id="IPR036179">
    <property type="entry name" value="Ig-like_dom_sf"/>
</dbReference>
<dbReference type="InterPro" id="IPR036116">
    <property type="entry name" value="FN3_sf"/>
</dbReference>
<dbReference type="InterPro" id="IPR013106">
    <property type="entry name" value="Ig_V-set"/>
</dbReference>
<evidence type="ECO:0000256" key="13">
    <source>
        <dbReference type="ARBA" id="ARBA00023319"/>
    </source>
</evidence>
<evidence type="ECO:0000256" key="2">
    <source>
        <dbReference type="ARBA" id="ARBA00022475"/>
    </source>
</evidence>
<dbReference type="InterPro" id="IPR003961">
    <property type="entry name" value="FN3_dom"/>
</dbReference>
<dbReference type="PROSITE" id="PS50853">
    <property type="entry name" value="FN3"/>
    <property type="match status" value="6"/>
</dbReference>
<evidence type="ECO:0000256" key="15">
    <source>
        <dbReference type="SAM" id="MobiDB-lite"/>
    </source>
</evidence>
<dbReference type="FunFam" id="2.60.40.10:FF:000104">
    <property type="entry name" value="Down syndrome cell adhesion molecule b"/>
    <property type="match status" value="1"/>
</dbReference>
<evidence type="ECO:0000313" key="20">
    <source>
        <dbReference type="Proteomes" id="UP000235965"/>
    </source>
</evidence>
<feature type="domain" description="Fibronectin type-III" evidence="18">
    <location>
        <begin position="769"/>
        <end position="867"/>
    </location>
</feature>
<feature type="compositionally biased region" description="Polar residues" evidence="15">
    <location>
        <begin position="1523"/>
        <end position="1533"/>
    </location>
</feature>
<dbReference type="GO" id="GO:0098609">
    <property type="term" value="P:cell-cell adhesion"/>
    <property type="evidence" value="ECO:0007669"/>
    <property type="project" value="TreeGrafter"/>
</dbReference>
<keyword evidence="11" id="KW-1015">Disulfide bond</keyword>
<keyword evidence="3 16" id="KW-0812">Transmembrane</keyword>
<dbReference type="PANTHER" id="PTHR44170:SF53">
    <property type="entry name" value="DS CELL ADHESION MOLECULE LIKE 1"/>
    <property type="match status" value="1"/>
</dbReference>
<dbReference type="InterPro" id="IPR056754">
    <property type="entry name" value="DSCAM/DSCAML_C"/>
</dbReference>
<evidence type="ECO:0000256" key="1">
    <source>
        <dbReference type="ARBA" id="ARBA00004251"/>
    </source>
</evidence>
<feature type="compositionally biased region" description="Basic residues" evidence="15">
    <location>
        <begin position="1443"/>
        <end position="1455"/>
    </location>
</feature>
<feature type="domain" description="Ig-like" evidence="17">
    <location>
        <begin position="158"/>
        <end position="244"/>
    </location>
</feature>
<dbReference type="EMBL" id="NEVH01022635">
    <property type="protein sequence ID" value="PNF18614.1"/>
    <property type="molecule type" value="Genomic_DNA"/>
</dbReference>
<evidence type="ECO:0000256" key="10">
    <source>
        <dbReference type="ARBA" id="ARBA00023136"/>
    </source>
</evidence>
<keyword evidence="2" id="KW-1003">Cell membrane</keyword>